<dbReference type="CDD" id="cd00118">
    <property type="entry name" value="LysM"/>
    <property type="match status" value="1"/>
</dbReference>
<dbReference type="Gene3D" id="3.10.350.10">
    <property type="entry name" value="LysM domain"/>
    <property type="match status" value="1"/>
</dbReference>
<name>A0A133PLX6_9FIRM</name>
<dbReference type="Pfam" id="PF01476">
    <property type="entry name" value="LysM"/>
    <property type="match status" value="1"/>
</dbReference>
<dbReference type="InterPro" id="IPR018392">
    <property type="entry name" value="LysM"/>
</dbReference>
<evidence type="ECO:0000259" key="1">
    <source>
        <dbReference type="PROSITE" id="PS51782"/>
    </source>
</evidence>
<gene>
    <name evidence="2" type="ORF">HMPREF3229_01169</name>
</gene>
<comment type="caution">
    <text evidence="2">The sequence shown here is derived from an EMBL/GenBank/DDBJ whole genome shotgun (WGS) entry which is preliminary data.</text>
</comment>
<accession>A0A133PLX6</accession>
<dbReference type="Proteomes" id="UP000070174">
    <property type="component" value="Unassembled WGS sequence"/>
</dbReference>
<evidence type="ECO:0000313" key="2">
    <source>
        <dbReference type="EMBL" id="KXA29545.1"/>
    </source>
</evidence>
<dbReference type="PATRIC" id="fig|54005.3.peg.1153"/>
<dbReference type="SUPFAM" id="SSF54106">
    <property type="entry name" value="LysM domain"/>
    <property type="match status" value="1"/>
</dbReference>
<dbReference type="AlphaFoldDB" id="A0A133PLX6"/>
<dbReference type="SMART" id="SM00257">
    <property type="entry name" value="LysM"/>
    <property type="match status" value="1"/>
</dbReference>
<sequence length="98" mass="11551">MKRTIIIRKQKVLLFLLLIFIFNTGLMVKNESDLNLQEKEIIYDVYTVKSGDTIWTISDNYDYKNKMKFVMDIEKANSISSYDIKPGYKLAIPIYKSK</sequence>
<protein>
    <submittedName>
        <fullName evidence="2">LysM domain protein</fullName>
    </submittedName>
</protein>
<evidence type="ECO:0000313" key="3">
    <source>
        <dbReference type="Proteomes" id="UP000070174"/>
    </source>
</evidence>
<dbReference type="EMBL" id="LRQE01000034">
    <property type="protein sequence ID" value="KXA29545.1"/>
    <property type="molecule type" value="Genomic_DNA"/>
</dbReference>
<dbReference type="PROSITE" id="PS51782">
    <property type="entry name" value="LYSM"/>
    <property type="match status" value="1"/>
</dbReference>
<feature type="domain" description="LysM" evidence="1">
    <location>
        <begin position="44"/>
        <end position="92"/>
    </location>
</feature>
<dbReference type="RefSeq" id="WP_060800251.1">
    <property type="nucleotide sequence ID" value="NZ_CABJAL010000003.1"/>
</dbReference>
<organism evidence="2">
    <name type="scientific">Peptoniphilus harei</name>
    <dbReference type="NCBI Taxonomy" id="54005"/>
    <lineage>
        <taxon>Bacteria</taxon>
        <taxon>Bacillati</taxon>
        <taxon>Bacillota</taxon>
        <taxon>Tissierellia</taxon>
        <taxon>Tissierellales</taxon>
        <taxon>Peptoniphilaceae</taxon>
        <taxon>Peptoniphilus</taxon>
    </lineage>
</organism>
<dbReference type="InterPro" id="IPR036779">
    <property type="entry name" value="LysM_dom_sf"/>
</dbReference>
<reference evidence="2 3" key="1">
    <citation type="submission" date="2016-01" db="EMBL/GenBank/DDBJ databases">
        <authorList>
            <person name="Oliw E.H."/>
        </authorList>
    </citation>
    <scope>NUCLEOTIDE SEQUENCE [LARGE SCALE GENOMIC DNA]</scope>
    <source>
        <strain evidence="2 3">CMW7756A</strain>
    </source>
</reference>
<proteinExistence type="predicted"/>